<dbReference type="RefSeq" id="XP_001556011.1">
    <property type="nucleotide sequence ID" value="XM_001555961.2"/>
</dbReference>
<accession>A0A384JLG0</accession>
<reference evidence="2 3" key="2">
    <citation type="journal article" date="2012" name="Eukaryot. Cell">
        <title>Genome update of Botrytis cinerea strains B05.10 and T4.</title>
        <authorList>
            <person name="Staats M."/>
            <person name="van Kan J.A."/>
        </authorList>
    </citation>
    <scope>NUCLEOTIDE SEQUENCE [LARGE SCALE GENOMIC DNA]</scope>
    <source>
        <strain evidence="2 3">B05.10</strain>
    </source>
</reference>
<dbReference type="KEGG" id="bfu:BCIN_07g00360"/>
<name>A0A384JLG0_BOTFB</name>
<keyword evidence="3" id="KW-1185">Reference proteome</keyword>
<sequence>MDFVKGALKSGSGSSGSTGNTNQAAGGAGKEDYGDKALDFIEKKSGHTLSRDQNEKITDGARGLYEKQTGNAVNPKFSN</sequence>
<feature type="compositionally biased region" description="Polar residues" evidence="1">
    <location>
        <begin position="68"/>
        <end position="79"/>
    </location>
</feature>
<dbReference type="EMBL" id="CP009811">
    <property type="protein sequence ID" value="ATZ51393.1"/>
    <property type="molecule type" value="Genomic_DNA"/>
</dbReference>
<dbReference type="VEuPathDB" id="FungiDB:Bcin07g00360"/>
<evidence type="ECO:0000313" key="2">
    <source>
        <dbReference type="EMBL" id="ATZ51393.1"/>
    </source>
</evidence>
<dbReference type="GeneID" id="5436589"/>
<dbReference type="AlphaFoldDB" id="A0A384JLG0"/>
<feature type="compositionally biased region" description="Low complexity" evidence="1">
    <location>
        <begin position="10"/>
        <end position="25"/>
    </location>
</feature>
<reference evidence="2 3" key="1">
    <citation type="journal article" date="2011" name="PLoS Genet.">
        <title>Genomic analysis of the necrotrophic fungal pathogens Sclerotinia sclerotiorum and Botrytis cinerea.</title>
        <authorList>
            <person name="Amselem J."/>
            <person name="Cuomo C.A."/>
            <person name="van Kan J.A."/>
            <person name="Viaud M."/>
            <person name="Benito E.P."/>
            <person name="Couloux A."/>
            <person name="Coutinho P.M."/>
            <person name="de Vries R.P."/>
            <person name="Dyer P.S."/>
            <person name="Fillinger S."/>
            <person name="Fournier E."/>
            <person name="Gout L."/>
            <person name="Hahn M."/>
            <person name="Kohn L."/>
            <person name="Lapalu N."/>
            <person name="Plummer K.M."/>
            <person name="Pradier J.M."/>
            <person name="Quevillon E."/>
            <person name="Sharon A."/>
            <person name="Simon A."/>
            <person name="ten Have A."/>
            <person name="Tudzynski B."/>
            <person name="Tudzynski P."/>
            <person name="Wincker P."/>
            <person name="Andrew M."/>
            <person name="Anthouard V."/>
            <person name="Beever R.E."/>
            <person name="Beffa R."/>
            <person name="Benoit I."/>
            <person name="Bouzid O."/>
            <person name="Brault B."/>
            <person name="Chen Z."/>
            <person name="Choquer M."/>
            <person name="Collemare J."/>
            <person name="Cotton P."/>
            <person name="Danchin E.G."/>
            <person name="Da Silva C."/>
            <person name="Gautier A."/>
            <person name="Giraud C."/>
            <person name="Giraud T."/>
            <person name="Gonzalez C."/>
            <person name="Grossetete S."/>
            <person name="Guldener U."/>
            <person name="Henrissat B."/>
            <person name="Howlett B.J."/>
            <person name="Kodira C."/>
            <person name="Kretschmer M."/>
            <person name="Lappartient A."/>
            <person name="Leroch M."/>
            <person name="Levis C."/>
            <person name="Mauceli E."/>
            <person name="Neuveglise C."/>
            <person name="Oeser B."/>
            <person name="Pearson M."/>
            <person name="Poulain J."/>
            <person name="Poussereau N."/>
            <person name="Quesneville H."/>
            <person name="Rascle C."/>
            <person name="Schumacher J."/>
            <person name="Segurens B."/>
            <person name="Sexton A."/>
            <person name="Silva E."/>
            <person name="Sirven C."/>
            <person name="Soanes D.M."/>
            <person name="Talbot N.J."/>
            <person name="Templeton M."/>
            <person name="Yandava C."/>
            <person name="Yarden O."/>
            <person name="Zeng Q."/>
            <person name="Rollins J.A."/>
            <person name="Lebrun M.H."/>
            <person name="Dickman M."/>
        </authorList>
    </citation>
    <scope>NUCLEOTIDE SEQUENCE [LARGE SCALE GENOMIC DNA]</scope>
    <source>
        <strain evidence="2 3">B05.10</strain>
    </source>
</reference>
<evidence type="ECO:0000256" key="1">
    <source>
        <dbReference type="SAM" id="MobiDB-lite"/>
    </source>
</evidence>
<evidence type="ECO:0000313" key="3">
    <source>
        <dbReference type="Proteomes" id="UP000001798"/>
    </source>
</evidence>
<organism evidence="2 3">
    <name type="scientific">Botryotinia fuckeliana (strain B05.10)</name>
    <name type="common">Noble rot fungus</name>
    <name type="synonym">Botrytis cinerea</name>
    <dbReference type="NCBI Taxonomy" id="332648"/>
    <lineage>
        <taxon>Eukaryota</taxon>
        <taxon>Fungi</taxon>
        <taxon>Dikarya</taxon>
        <taxon>Ascomycota</taxon>
        <taxon>Pezizomycotina</taxon>
        <taxon>Leotiomycetes</taxon>
        <taxon>Helotiales</taxon>
        <taxon>Sclerotiniaceae</taxon>
        <taxon>Botrytis</taxon>
    </lineage>
</organism>
<protein>
    <submittedName>
        <fullName evidence="2">Uncharacterized protein</fullName>
    </submittedName>
</protein>
<feature type="region of interest" description="Disordered" evidence="1">
    <location>
        <begin position="1"/>
        <end position="79"/>
    </location>
</feature>
<dbReference type="Proteomes" id="UP000001798">
    <property type="component" value="Chromosome 7"/>
</dbReference>
<dbReference type="OMA" id="TGNKVDP"/>
<proteinExistence type="predicted"/>
<feature type="compositionally biased region" description="Basic and acidic residues" evidence="1">
    <location>
        <begin position="29"/>
        <end position="59"/>
    </location>
</feature>
<dbReference type="OrthoDB" id="3050608at2759"/>
<reference evidence="2 3" key="3">
    <citation type="journal article" date="2017" name="Mol. Plant Pathol.">
        <title>A gapless genome sequence of the fungus Botrytis cinerea.</title>
        <authorList>
            <person name="Van Kan J.A."/>
            <person name="Stassen J.H."/>
            <person name="Mosbach A."/>
            <person name="Van Der Lee T.A."/>
            <person name="Faino L."/>
            <person name="Farmer A.D."/>
            <person name="Papasotiriou D.G."/>
            <person name="Zhou S."/>
            <person name="Seidl M.F."/>
            <person name="Cottam E."/>
            <person name="Edel D."/>
            <person name="Hahn M."/>
            <person name="Schwartz D.C."/>
            <person name="Dietrich R.A."/>
            <person name="Widdison S."/>
            <person name="Scalliet G."/>
        </authorList>
    </citation>
    <scope>NUCLEOTIDE SEQUENCE [LARGE SCALE GENOMIC DNA]</scope>
    <source>
        <strain evidence="2 3">B05.10</strain>
    </source>
</reference>
<gene>
    <name evidence="2" type="ORF">BCIN_07g00360</name>
</gene>